<dbReference type="Proteomes" id="UP000887575">
    <property type="component" value="Unassembled WGS sequence"/>
</dbReference>
<evidence type="ECO:0000313" key="2">
    <source>
        <dbReference type="Proteomes" id="UP000887575"/>
    </source>
</evidence>
<feature type="region of interest" description="Disordered" evidence="1">
    <location>
        <begin position="226"/>
        <end position="264"/>
    </location>
</feature>
<protein>
    <submittedName>
        <fullName evidence="3">Uncharacterized protein</fullName>
    </submittedName>
</protein>
<dbReference type="WBParaSite" id="MBELARI_LOCUS21041">
    <property type="protein sequence ID" value="MBELARI_LOCUS21041"/>
    <property type="gene ID" value="MBELARI_LOCUS21041"/>
</dbReference>
<feature type="region of interest" description="Disordered" evidence="1">
    <location>
        <begin position="1"/>
        <end position="21"/>
    </location>
</feature>
<accession>A0AAF3F3V1</accession>
<proteinExistence type="predicted"/>
<reference evidence="3" key="1">
    <citation type="submission" date="2024-02" db="UniProtKB">
        <authorList>
            <consortium name="WormBaseParasite"/>
        </authorList>
    </citation>
    <scope>IDENTIFICATION</scope>
</reference>
<organism evidence="2 3">
    <name type="scientific">Mesorhabditis belari</name>
    <dbReference type="NCBI Taxonomy" id="2138241"/>
    <lineage>
        <taxon>Eukaryota</taxon>
        <taxon>Metazoa</taxon>
        <taxon>Ecdysozoa</taxon>
        <taxon>Nematoda</taxon>
        <taxon>Chromadorea</taxon>
        <taxon>Rhabditida</taxon>
        <taxon>Rhabditina</taxon>
        <taxon>Rhabditomorpha</taxon>
        <taxon>Rhabditoidea</taxon>
        <taxon>Rhabditidae</taxon>
        <taxon>Mesorhabditinae</taxon>
        <taxon>Mesorhabditis</taxon>
    </lineage>
</organism>
<dbReference type="AlphaFoldDB" id="A0AAF3F3V1"/>
<evidence type="ECO:0000313" key="3">
    <source>
        <dbReference type="WBParaSite" id="MBELARI_LOCUS21041"/>
    </source>
</evidence>
<feature type="compositionally biased region" description="Basic and acidic residues" evidence="1">
    <location>
        <begin position="252"/>
        <end position="261"/>
    </location>
</feature>
<keyword evidence="2" id="KW-1185">Reference proteome</keyword>
<feature type="compositionally biased region" description="Basic and acidic residues" evidence="1">
    <location>
        <begin position="233"/>
        <end position="242"/>
    </location>
</feature>
<evidence type="ECO:0000256" key="1">
    <source>
        <dbReference type="SAM" id="MobiDB-lite"/>
    </source>
</evidence>
<name>A0AAF3F3V1_9BILA</name>
<sequence length="879" mass="100764">MYKPLKPRIGGIGGENGMNEASHQPKIRNAVFTRVTTPRNNPLPTRTYPRSIIHHKESQMDQINQNKTFNVEDVTDVVKDDDGFTCVFIGDQGERIRLRLPTEVSARLAQLLVKASKHPNSNESQKALPLNETFQCTISSSDPKERENQITPPPALYSMKNLKINGNQRSPENMNPNQKSIRSLDATIQKLTASAEQKKTISVITPRTSILQSVITENFLRAAEPCSSSKCRRSLDGGKHLVDGSPMPQTKPDLDETPLERRKSHSPINIESIEPKLQLADQNMELSASFSEQQDEMSPELNGNAIPRKAEIAEQTPIARKAEIEQTPIHRKAEIAEQTPIARPSDENFNTNRRHQSEEPKIKEEPIEENIEQIKMEKEFRELYKPTEKDIELLNDFCSEIHYNTEMTIDPRASSEPILLKIFPYAVHFPVDFQPSCSYQDAFPFYESLKDPNIENFKNPKNFPRLTPEKSRPEFSLLLQEEEHPFVFLPSGVAVRLGINNVNFWRGEMPAERNPFNLRLGDVVWAPWPRKGKKEYWAAYIFNFQLLDVDRDGHSKTLLSQTKTVQGHDNVVCAWLSEHGQYLYSLVPYREIRPFDTAFHIRYEAKEKKEKWCKNVAQGIVATGKLGYWEDLISTRVLSYLEKMPQAKPLLNALPKEVFDSIKSGNRTSFPSKKGNQSEQQKRLLNDKLLYRCYEVAFEGRFGYQPDIFDNIDCGQKFVHDLSLVVTTTVLLGDLSIRPPLFIQIPKRLKGNDEELLKYLHALKSDPPPDADVKLYPAYPWLHTTPIDSKPDEHCCLTASPVHLCKYEETLVEEKEMRKTEDTLEKASLSQADWLLEKLTLKRTHQILSSPQWPPPPTGSARLLQLHLKPSWFKLFDPF</sequence>
<feature type="region of interest" description="Disordered" evidence="1">
    <location>
        <begin position="138"/>
        <end position="158"/>
    </location>
</feature>